<sequence>MATNAAGALSPRLTIIGFVDKYVNLYSGNTFLWEKRDGKWTSTTFEQTRAFARRIGAGLMALGLQKGEKVSLLSEGRNLWVLGELGILYAGGVNVPLSIKLEESSDLVFRIRHSDSKYVMVSAQQLPKIRKILPDLPMVEKVIVLDDMPEYGPKEMPLSEIVEMGDRFLAEHEDLFRQRYESIGPDDYANISYTSGTTADPKGILLTHRNYTANVEQAQSVIGVTPQDRMLIILPLDHCFAHVAGFYTMMSYGASIGTVPAGRTPMEALRNIPMSIQELKPTVMLSVPALAKNFKKNIEAGIKAKGPKVEKLYNLALDMAISYNKEGYNKGGITQWWKKPFLALFDKLIFKNVRQALGGQMKFFVGGGALLDIDLQKYYYAIGIPMYQGYGLSEATPIISANAPARHILGSSGCVVKPMEIRICDSDGKDLPYGEKGEIVIKGENVMAGYWKNPKATAETIVDGWLHTGDMGYMRDKDFLYVVGRFKSLLISADGEKYSPEGIEESMVENSRYIDQIVLHNSQDPYTIALLVPNKDALKAYVKEHAPELAPDSEPARRMMLEKLQDEVNSYRKGGANYGAFPERWLPAAVCVLPEPFTEQNHMVNSTMKIVRGKVEKAYEDRMKFAYTPEGKNIVNEMNLSSL</sequence>
<dbReference type="EMBL" id="JADIMK010000017">
    <property type="protein sequence ID" value="MBO8455211.1"/>
    <property type="molecule type" value="Genomic_DNA"/>
</dbReference>
<dbReference type="PANTHER" id="PTHR43272">
    <property type="entry name" value="LONG-CHAIN-FATTY-ACID--COA LIGASE"/>
    <property type="match status" value="1"/>
</dbReference>
<dbReference type="InterPro" id="IPR000873">
    <property type="entry name" value="AMP-dep_synth/lig_dom"/>
</dbReference>
<dbReference type="SUPFAM" id="SSF56801">
    <property type="entry name" value="Acetyl-CoA synthetase-like"/>
    <property type="match status" value="1"/>
</dbReference>
<organism evidence="4 5">
    <name type="scientific">Candidatus Cryptobacteroides intestinigallinarum</name>
    <dbReference type="NCBI Taxonomy" id="2840767"/>
    <lineage>
        <taxon>Bacteria</taxon>
        <taxon>Pseudomonadati</taxon>
        <taxon>Bacteroidota</taxon>
        <taxon>Bacteroidia</taxon>
        <taxon>Bacteroidales</taxon>
        <taxon>Candidatus Cryptobacteroides</taxon>
    </lineage>
</organism>
<evidence type="ECO:0000313" key="5">
    <source>
        <dbReference type="Proteomes" id="UP000823617"/>
    </source>
</evidence>
<proteinExistence type="predicted"/>
<evidence type="ECO:0000256" key="1">
    <source>
        <dbReference type="ARBA" id="ARBA00022741"/>
    </source>
</evidence>
<reference evidence="4" key="1">
    <citation type="submission" date="2020-10" db="EMBL/GenBank/DDBJ databases">
        <authorList>
            <person name="Gilroy R."/>
        </authorList>
    </citation>
    <scope>NUCLEOTIDE SEQUENCE</scope>
    <source>
        <strain evidence="4">B1-3475</strain>
    </source>
</reference>
<gene>
    <name evidence="4" type="ORF">IAC08_02255</name>
</gene>
<keyword evidence="2" id="KW-0067">ATP-binding</keyword>
<protein>
    <submittedName>
        <fullName evidence="4">AMP-binding protein</fullName>
    </submittedName>
</protein>
<reference evidence="4" key="2">
    <citation type="journal article" date="2021" name="PeerJ">
        <title>Extensive microbial diversity within the chicken gut microbiome revealed by metagenomics and culture.</title>
        <authorList>
            <person name="Gilroy R."/>
            <person name="Ravi A."/>
            <person name="Getino M."/>
            <person name="Pursley I."/>
            <person name="Horton D.L."/>
            <person name="Alikhan N.F."/>
            <person name="Baker D."/>
            <person name="Gharbi K."/>
            <person name="Hall N."/>
            <person name="Watson M."/>
            <person name="Adriaenssens E.M."/>
            <person name="Foster-Nyarko E."/>
            <person name="Jarju S."/>
            <person name="Secka A."/>
            <person name="Antonio M."/>
            <person name="Oren A."/>
            <person name="Chaudhuri R.R."/>
            <person name="La Ragione R."/>
            <person name="Hildebrand F."/>
            <person name="Pallen M.J."/>
        </authorList>
    </citation>
    <scope>NUCLEOTIDE SEQUENCE</scope>
    <source>
        <strain evidence="4">B1-3475</strain>
    </source>
</reference>
<keyword evidence="1" id="KW-0547">Nucleotide-binding</keyword>
<dbReference type="PANTHER" id="PTHR43272:SF33">
    <property type="entry name" value="AMP-BINDING DOMAIN-CONTAINING PROTEIN-RELATED"/>
    <property type="match status" value="1"/>
</dbReference>
<evidence type="ECO:0000259" key="3">
    <source>
        <dbReference type="Pfam" id="PF00501"/>
    </source>
</evidence>
<dbReference type="Gene3D" id="3.40.50.12780">
    <property type="entry name" value="N-terminal domain of ligase-like"/>
    <property type="match status" value="1"/>
</dbReference>
<dbReference type="GO" id="GO:0005524">
    <property type="term" value="F:ATP binding"/>
    <property type="evidence" value="ECO:0007669"/>
    <property type="project" value="UniProtKB-KW"/>
</dbReference>
<accession>A0A9D9HJY5</accession>
<evidence type="ECO:0000313" key="4">
    <source>
        <dbReference type="EMBL" id="MBO8455211.1"/>
    </source>
</evidence>
<comment type="caution">
    <text evidence="4">The sequence shown here is derived from an EMBL/GenBank/DDBJ whole genome shotgun (WGS) entry which is preliminary data.</text>
</comment>
<dbReference type="Pfam" id="PF00501">
    <property type="entry name" value="AMP-binding"/>
    <property type="match status" value="1"/>
</dbReference>
<name>A0A9D9HJY5_9BACT</name>
<dbReference type="GO" id="GO:0004467">
    <property type="term" value="F:long-chain fatty acid-CoA ligase activity"/>
    <property type="evidence" value="ECO:0007669"/>
    <property type="project" value="TreeGrafter"/>
</dbReference>
<dbReference type="Proteomes" id="UP000823617">
    <property type="component" value="Unassembled WGS sequence"/>
</dbReference>
<dbReference type="GO" id="GO:0016020">
    <property type="term" value="C:membrane"/>
    <property type="evidence" value="ECO:0007669"/>
    <property type="project" value="TreeGrafter"/>
</dbReference>
<feature type="domain" description="AMP-dependent synthetase/ligase" evidence="3">
    <location>
        <begin position="34"/>
        <end position="451"/>
    </location>
</feature>
<dbReference type="AlphaFoldDB" id="A0A9D9HJY5"/>
<evidence type="ECO:0000256" key="2">
    <source>
        <dbReference type="ARBA" id="ARBA00022840"/>
    </source>
</evidence>
<dbReference type="InterPro" id="IPR042099">
    <property type="entry name" value="ANL_N_sf"/>
</dbReference>